<evidence type="ECO:0000256" key="10">
    <source>
        <dbReference type="RuleBase" id="RU366018"/>
    </source>
</evidence>
<protein>
    <recommendedName>
        <fullName evidence="10">E3 ubiquitin-protein ligase</fullName>
        <ecNumber evidence="10">2.3.2.27</ecNumber>
    </recommendedName>
</protein>
<evidence type="ECO:0000256" key="5">
    <source>
        <dbReference type="ARBA" id="ARBA00022771"/>
    </source>
</evidence>
<dbReference type="EC" id="2.3.2.27" evidence="10"/>
<evidence type="ECO:0000256" key="8">
    <source>
        <dbReference type="ARBA" id="ARBA00046341"/>
    </source>
</evidence>
<evidence type="ECO:0000256" key="7">
    <source>
        <dbReference type="ARBA" id="ARBA00022833"/>
    </source>
</evidence>
<dbReference type="Pfam" id="PF22960">
    <property type="entry name" value="WHD_UBR1"/>
    <property type="match status" value="1"/>
</dbReference>
<keyword evidence="15" id="KW-1185">Reference proteome</keyword>
<comment type="similarity">
    <text evidence="8 10">Belongs to the E3 ubiquitin-protein ligase UBR1-like family.</text>
</comment>
<dbReference type="GO" id="GO:0005737">
    <property type="term" value="C:cytoplasm"/>
    <property type="evidence" value="ECO:0007669"/>
    <property type="project" value="TreeGrafter"/>
</dbReference>
<reference evidence="14" key="1">
    <citation type="submission" date="2013-05" db="EMBL/GenBank/DDBJ databases">
        <authorList>
            <person name="Yim A.K.Y."/>
            <person name="Chan T.F."/>
            <person name="Ji K.M."/>
            <person name="Liu X.Y."/>
            <person name="Zhou J.W."/>
            <person name="Li R.Q."/>
            <person name="Yang K.Y."/>
            <person name="Li J."/>
            <person name="Li M."/>
            <person name="Law P.T.W."/>
            <person name="Wu Y.L."/>
            <person name="Cai Z.L."/>
            <person name="Qin H."/>
            <person name="Bao Y."/>
            <person name="Leung R.K.K."/>
            <person name="Ng P.K.S."/>
            <person name="Zou J."/>
            <person name="Zhong X.J."/>
            <person name="Ran P.X."/>
            <person name="Zhong N.S."/>
            <person name="Liu Z.G."/>
            <person name="Tsui S.K.W."/>
        </authorList>
    </citation>
    <scope>NUCLEOTIDE SEQUENCE</scope>
    <source>
        <strain evidence="14">Derf</strain>
        <tissue evidence="14">Whole organism</tissue>
    </source>
</reference>
<evidence type="ECO:0000256" key="2">
    <source>
        <dbReference type="ARBA" id="ARBA00004906"/>
    </source>
</evidence>
<feature type="compositionally biased region" description="Polar residues" evidence="11">
    <location>
        <begin position="1341"/>
        <end position="1351"/>
    </location>
</feature>
<dbReference type="PANTHER" id="PTHR21497:SF39">
    <property type="entry name" value="E3 UBIQUITIN-PROTEIN LIGASE UBR3"/>
    <property type="match status" value="1"/>
</dbReference>
<feature type="region of interest" description="Disordered" evidence="11">
    <location>
        <begin position="1105"/>
        <end position="1155"/>
    </location>
</feature>
<dbReference type="Pfam" id="PF02207">
    <property type="entry name" value="zf-UBR"/>
    <property type="match status" value="1"/>
</dbReference>
<feature type="compositionally biased region" description="Basic and acidic residues" evidence="11">
    <location>
        <begin position="1359"/>
        <end position="1370"/>
    </location>
</feature>
<comment type="catalytic activity">
    <reaction evidence="1 10">
        <text>S-ubiquitinyl-[E2 ubiquitin-conjugating enzyme]-L-cysteine + [acceptor protein]-L-lysine = [E2 ubiquitin-conjugating enzyme]-L-cysteine + N(6)-ubiquitinyl-[acceptor protein]-L-lysine.</text>
        <dbReference type="EC" id="2.3.2.27"/>
    </reaction>
</comment>
<dbReference type="Proteomes" id="UP000828236">
    <property type="component" value="Unassembled WGS sequence"/>
</dbReference>
<dbReference type="Pfam" id="PF18995">
    <property type="entry name" value="PRT6_C"/>
    <property type="match status" value="1"/>
</dbReference>
<evidence type="ECO:0000259" key="12">
    <source>
        <dbReference type="PROSITE" id="PS51157"/>
    </source>
</evidence>
<evidence type="ECO:0000313" key="15">
    <source>
        <dbReference type="Proteomes" id="UP000790347"/>
    </source>
</evidence>
<evidence type="ECO:0000313" key="14">
    <source>
        <dbReference type="EMBL" id="KAH9497547.1"/>
    </source>
</evidence>
<reference evidence="13" key="2">
    <citation type="submission" date="2020-06" db="EMBL/GenBank/DDBJ databases">
        <authorList>
            <person name="Ji K."/>
            <person name="Li J."/>
        </authorList>
    </citation>
    <scope>NUCLEOTIDE SEQUENCE</scope>
    <source>
        <strain evidence="13">JKM2019</strain>
        <tissue evidence="13">Whole body</tissue>
    </source>
</reference>
<dbReference type="PROSITE" id="PS51257">
    <property type="entry name" value="PROKAR_LIPOPROTEIN"/>
    <property type="match status" value="1"/>
</dbReference>
<dbReference type="Proteomes" id="UP000790347">
    <property type="component" value="Unassembled WGS sequence"/>
</dbReference>
<dbReference type="InterPro" id="IPR055194">
    <property type="entry name" value="UBR1-like_WH"/>
</dbReference>
<reference evidence="13" key="3">
    <citation type="journal article" date="2021" name="World Allergy Organ. J.">
        <title>Chromosome-level assembly of Dermatophagoides farinae genome and transcriptome reveals two novel allergens Der f 37 and Der f 39.</title>
        <authorList>
            <person name="Chen J."/>
            <person name="Cai Z."/>
            <person name="Fan D."/>
            <person name="Hu J."/>
            <person name="Hou Y."/>
            <person name="He Y."/>
            <person name="Zhang Z."/>
            <person name="Zhao Z."/>
            <person name="Gao P."/>
            <person name="Hu W."/>
            <person name="Sun J."/>
            <person name="Li J."/>
            <person name="Ji K."/>
        </authorList>
    </citation>
    <scope>NUCLEOTIDE SEQUENCE</scope>
    <source>
        <strain evidence="13">JKM2019</strain>
    </source>
</reference>
<keyword evidence="4 10" id="KW-0479">Metal-binding</keyword>
<evidence type="ECO:0000256" key="1">
    <source>
        <dbReference type="ARBA" id="ARBA00000900"/>
    </source>
</evidence>
<keyword evidence="5 10" id="KW-0863">Zinc-finger</keyword>
<dbReference type="EMBL" id="ASGP02000007">
    <property type="protein sequence ID" value="KAH9497547.1"/>
    <property type="molecule type" value="Genomic_DNA"/>
</dbReference>
<feature type="region of interest" description="Disordered" evidence="11">
    <location>
        <begin position="1035"/>
        <end position="1062"/>
    </location>
</feature>
<evidence type="ECO:0000256" key="3">
    <source>
        <dbReference type="ARBA" id="ARBA00022679"/>
    </source>
</evidence>
<dbReference type="Gene3D" id="2.10.110.30">
    <property type="match status" value="1"/>
</dbReference>
<dbReference type="InterPro" id="IPR044046">
    <property type="entry name" value="E3_ligase_UBR-like_C"/>
</dbReference>
<comment type="pathway">
    <text evidence="2 10">Protein modification; protein ubiquitination.</text>
</comment>
<dbReference type="GO" id="GO:0016567">
    <property type="term" value="P:protein ubiquitination"/>
    <property type="evidence" value="ECO:0007669"/>
    <property type="project" value="UniProtKB-UniRule"/>
</dbReference>
<organism evidence="14 15">
    <name type="scientific">Dermatophagoides farinae</name>
    <name type="common">American house dust mite</name>
    <dbReference type="NCBI Taxonomy" id="6954"/>
    <lineage>
        <taxon>Eukaryota</taxon>
        <taxon>Metazoa</taxon>
        <taxon>Ecdysozoa</taxon>
        <taxon>Arthropoda</taxon>
        <taxon>Chelicerata</taxon>
        <taxon>Arachnida</taxon>
        <taxon>Acari</taxon>
        <taxon>Acariformes</taxon>
        <taxon>Sarcoptiformes</taxon>
        <taxon>Astigmata</taxon>
        <taxon>Psoroptidia</taxon>
        <taxon>Analgoidea</taxon>
        <taxon>Pyroglyphidae</taxon>
        <taxon>Dermatophagoidinae</taxon>
        <taxon>Dermatophagoides</taxon>
    </lineage>
</organism>
<dbReference type="OrthoDB" id="15304at2759"/>
<reference evidence="14" key="4">
    <citation type="journal article" date="2022" name="Res Sq">
        <title>Comparative Genomics Reveals Insights into the Divergent Evolution of Astigmatic Mites and Household Pest Adaptations.</title>
        <authorList>
            <person name="Xiong Q."/>
            <person name="Wan A.T.-Y."/>
            <person name="Liu X.-Y."/>
            <person name="Fung C.S.-H."/>
            <person name="Xiao X."/>
            <person name="Malainual N."/>
            <person name="Hou J."/>
            <person name="Wang L."/>
            <person name="Wang M."/>
            <person name="Yang K."/>
            <person name="Cui Y."/>
            <person name="Leung E."/>
            <person name="Nong W."/>
            <person name="Shin S.-K."/>
            <person name="Au S."/>
            <person name="Jeong K.Y."/>
            <person name="Chew F.T."/>
            <person name="Hui J."/>
            <person name="Leung T.F."/>
            <person name="Tungtrongchitr A."/>
            <person name="Zhong N."/>
            <person name="Liu Z."/>
            <person name="Tsui S."/>
        </authorList>
    </citation>
    <scope>NUCLEOTIDE SEQUENCE</scope>
    <source>
        <strain evidence="14">Derf</strain>
        <tissue evidence="14">Whole organism</tissue>
    </source>
</reference>
<keyword evidence="7 10" id="KW-0862">Zinc</keyword>
<feature type="domain" description="UBR-type" evidence="12">
    <location>
        <begin position="101"/>
        <end position="172"/>
    </location>
</feature>
<feature type="compositionally biased region" description="Low complexity" evidence="11">
    <location>
        <begin position="1105"/>
        <end position="1117"/>
    </location>
</feature>
<dbReference type="SMART" id="SM00396">
    <property type="entry name" value="ZnF_UBR1"/>
    <property type="match status" value="1"/>
</dbReference>
<dbReference type="EMBL" id="SDOV01000001">
    <property type="protein sequence ID" value="KAH7645563.1"/>
    <property type="molecule type" value="Genomic_DNA"/>
</dbReference>
<dbReference type="FunFam" id="2.10.110.30:FF:000002">
    <property type="entry name" value="Putative e3 ubiquitin-protein ligase ubr3"/>
    <property type="match status" value="1"/>
</dbReference>
<evidence type="ECO:0000256" key="6">
    <source>
        <dbReference type="ARBA" id="ARBA00022786"/>
    </source>
</evidence>
<proteinExistence type="inferred from homology"/>
<dbReference type="GO" id="GO:0000151">
    <property type="term" value="C:ubiquitin ligase complex"/>
    <property type="evidence" value="ECO:0007669"/>
    <property type="project" value="TreeGrafter"/>
</dbReference>
<keyword evidence="3 10" id="KW-0808">Transferase</keyword>
<feature type="compositionally biased region" description="Polar residues" evidence="11">
    <location>
        <begin position="1134"/>
        <end position="1154"/>
    </location>
</feature>
<dbReference type="PROSITE" id="PS51157">
    <property type="entry name" value="ZF_UBR"/>
    <property type="match status" value="1"/>
</dbReference>
<feature type="zinc finger region" description="UBR-type" evidence="9">
    <location>
        <begin position="101"/>
        <end position="172"/>
    </location>
</feature>
<evidence type="ECO:0000256" key="11">
    <source>
        <dbReference type="SAM" id="MobiDB-lite"/>
    </source>
</evidence>
<evidence type="ECO:0000313" key="13">
    <source>
        <dbReference type="EMBL" id="KAH7645563.1"/>
    </source>
</evidence>
<dbReference type="GO" id="GO:0008270">
    <property type="term" value="F:zinc ion binding"/>
    <property type="evidence" value="ECO:0007669"/>
    <property type="project" value="UniProtKB-UniRule"/>
</dbReference>
<comment type="caution">
    <text evidence="14">The sequence shown here is derived from an EMBL/GenBank/DDBJ whole genome shotgun (WGS) entry which is preliminary data.</text>
</comment>
<feature type="compositionally biased region" description="Basic and acidic residues" evidence="11">
    <location>
        <begin position="1043"/>
        <end position="1052"/>
    </location>
</feature>
<evidence type="ECO:0000256" key="9">
    <source>
        <dbReference type="PROSITE-ProRule" id="PRU00508"/>
    </source>
</evidence>
<dbReference type="InterPro" id="IPR003126">
    <property type="entry name" value="Znf_UBR"/>
</dbReference>
<evidence type="ECO:0000256" key="4">
    <source>
        <dbReference type="ARBA" id="ARBA00022723"/>
    </source>
</evidence>
<dbReference type="GO" id="GO:0061630">
    <property type="term" value="F:ubiquitin protein ligase activity"/>
    <property type="evidence" value="ECO:0007669"/>
    <property type="project" value="UniProtKB-UniRule"/>
</dbReference>
<sequence>MYKKDIDSLLNKGKHYVCHYVTAGCYDQDTSTINSLDEQSLLEKHISEHDHRRINQVIDYLFDFRQNYTSEELIEWVKYLICGRRLPINFAKDVKQYDRTSKCTLVWTNNFVAYRCRTCAISLCMSLCADCFFYGYHKGHDFNMFRSQAGGACDCGDSTVLKPEGFCRKHQPRDSDSDDVQLKKKIPPNSLLCIANETVPRLLHYLLLYLRGNNFTNNKKANALINDILIYLCDLGTLMQTIICNSLTDPNSYKSFLKLNKEDDLDYQHYLKTLSKNYRNAVQELELSSIFPDLGDLKISDLSIVDQIESFKSDIKHETYLDEIIFWVIYYEFPSNLVTFLLKMLPNDDYKAHFAHCFVKHYFRISMLILHPTRRFNSMNDKDIANNKLANAIVHISVQLFSNENLARELCEKSYLLYIIILSLKFAICGDGKNFWGILKVNSELDFEQNNDIETENNKDKRPNVHRVVRCDHPILRYHRFWPLNSDLNNLFTHKRIAHMFLKDNDLIDVWLEFIMAFQTMNLNLKSTKADDTNQNYKSSFPAEVEIASSQMWTLISQLNDEDTIPLTINFIQRSINWLRKWLYSISFDINLIDTDRCTFHLPLHRYYSIFLNHAVNQNASLKGLLPTDRHELKDFMVHPLQTLIVSNHIMANTWFSSGPHIKTQALNYMHPHFCNSKIDADLFLVQQIAAQLDPDEFVKMFFCIYGLNEHLNLTPLPENDIDKNRLIIFLENGFGLFATILGVQLNLGLSACEVTRKEMVSLLAVSDKTHSQIQDMMPRRWGTLPNNAFIEILQNIAEYKSPEVEVNGSLVQGYFYPKNDVWQNEYDPLFVLYRNAQRREFQASLERFASFAKQSGKYESNSLPWPPFRIPPLIDDRFIDPRIILKSKTLHAYFFSILYRSLNDTVSITQHLMSIVIHLIELTLNESMKSDSCLCLSDLEKPENIYVKSVNEFEFSSWYPSADILSNFITIIRKTELSLTKNSDQIKTKIIASLFSLLMPDDQLNPFSHLEEYDNGPIIAIDNEDDNENVINVNESENESGDPDHDSRITRNDSSNNNNTVADSNVLFQINPSSIAPMLSFYIDGEEIPDVIIREAKHLDRLMNDNTNTRNNTTTDSADELSSIDSSQPSSLEYFSNQLSNEPSTSSQQQQQHLPAEKRLIIKTKPFKFKLDVNESILTLLLRLHSKLSEKRDSFKTDSKSLEKYDLNSRIGDGPYFIGCLLKRFIYTCAECLESRHSLQAGSCLNKVIEFIDHTRRSIWPTINKAASPIPTTSTNADIYSDGINSMDIDQDELQRSEKKRKALERKKQIMSKFCLLQNEFIKNNKSTFEKFNADESEQEYSFSSNTAAGSNVDLPTEDNHSRNSDHLENTSNVKYQPKTYQCVICMDTGASILERPFVQMVLLQSSSILNNAFAHTLADEFVNSRFVSENIEKLTTIPTTKDDYCIFKERKTFAHYFEHKIDRLFPSFALDSWLSSFNIGWCGGVHAQSCGHFMHMDCYQSYISSVYQDRDSNDLIEYPCPLCRKVANSVLPIIPNLPHFPLVQSRKNDDPSGVAVEILNLLSNCDQARLANTTEDDSKFLKVLAMAIEDVLKATEPQYRNIRVDPCPQSLFLFLSSISRTNLEYNIVLWRKSLPLNQNASCLVPLFHALSLNAKLVLPMYYMKLWAQITGVDADEIGSHLMPYEKQVPLLIKDVSAILLQFLYALPFNIDKAYFLSIVKALLNLNFIQAIVMMTFLFSPDEKLNIKTLFETKNNGGFNGYLDYVGFIINSFEATILNSSIIGIENRKSICKQSILESLSQVCLPFLRLAAMIFHLLFNQTTLPEINDLPILDEFTTLADYLCLNSMSSSTMKNELESSKSLVGDTDDTFFKPYINWMCNPSSLITTWYSELDKLIQTNPMAASSLIKENCVISSQPKLLRLPKVYEQLFMFYHKRPCETCNNVPKDPSLCLICGQLICIREACCRNANSFEGVHHSRKCGAGTALYLAINSSTIILIRGRKACAWGSVYLDEFGEEDRDLKRGKPLFLCNERYRILEQQWLTHSFLNINKKWIYHKDLL</sequence>
<feature type="region of interest" description="Disordered" evidence="11">
    <location>
        <begin position="1341"/>
        <end position="1372"/>
    </location>
</feature>
<dbReference type="GO" id="GO:0071596">
    <property type="term" value="P:ubiquitin-dependent protein catabolic process via the N-end rule pathway"/>
    <property type="evidence" value="ECO:0007669"/>
    <property type="project" value="UniProtKB-UniRule"/>
</dbReference>
<dbReference type="InterPro" id="IPR039164">
    <property type="entry name" value="UBR1-like"/>
</dbReference>
<comment type="function">
    <text evidence="10">Ubiquitin ligase protein which is a component of the N-end rule pathway. Recognizes and binds to proteins bearing specific N-terminal residues that are destabilizing according to the N-end rule, leading to their ubiquitination and subsequent degradation.</text>
</comment>
<dbReference type="PANTHER" id="PTHR21497">
    <property type="entry name" value="UBIQUITIN LIGASE E3 ALPHA-RELATED"/>
    <property type="match status" value="1"/>
</dbReference>
<gene>
    <name evidence="14" type="primary">UBR3</name>
    <name evidence="14" type="ORF">DERF_013526</name>
    <name evidence="13" type="ORF">HUG17_1101</name>
</gene>
<feature type="compositionally biased region" description="Polar residues" evidence="11">
    <location>
        <begin position="1053"/>
        <end position="1062"/>
    </location>
</feature>
<keyword evidence="6 10" id="KW-0833">Ubl conjugation pathway</keyword>
<accession>A0A922HMG5</accession>
<name>A0A922HMG5_DERFA</name>
<dbReference type="CDD" id="cd19673">
    <property type="entry name" value="UBR-box_UBR3"/>
    <property type="match status" value="1"/>
</dbReference>